<dbReference type="AlphaFoldDB" id="A0A1I2J1J7"/>
<evidence type="ECO:0000313" key="1">
    <source>
        <dbReference type="EMBL" id="SFF47880.1"/>
    </source>
</evidence>
<organism evidence="1 2">
    <name type="scientific">Sunxiuqinia elliptica</name>
    <dbReference type="NCBI Taxonomy" id="655355"/>
    <lineage>
        <taxon>Bacteria</taxon>
        <taxon>Pseudomonadati</taxon>
        <taxon>Bacteroidota</taxon>
        <taxon>Bacteroidia</taxon>
        <taxon>Marinilabiliales</taxon>
        <taxon>Prolixibacteraceae</taxon>
        <taxon>Sunxiuqinia</taxon>
    </lineage>
</organism>
<dbReference type="EMBL" id="FONW01000007">
    <property type="protein sequence ID" value="SFF47880.1"/>
    <property type="molecule type" value="Genomic_DNA"/>
</dbReference>
<protein>
    <submittedName>
        <fullName evidence="1">Uncharacterized protein</fullName>
    </submittedName>
</protein>
<dbReference type="RefSeq" id="WP_093920436.1">
    <property type="nucleotide sequence ID" value="NZ_FONW01000007.1"/>
</dbReference>
<reference evidence="1 2" key="1">
    <citation type="submission" date="2016-10" db="EMBL/GenBank/DDBJ databases">
        <authorList>
            <person name="de Groot N.N."/>
        </authorList>
    </citation>
    <scope>NUCLEOTIDE SEQUENCE [LARGE SCALE GENOMIC DNA]</scope>
    <source>
        <strain evidence="1 2">CGMCC 1.9156</strain>
    </source>
</reference>
<evidence type="ECO:0000313" key="2">
    <source>
        <dbReference type="Proteomes" id="UP000198964"/>
    </source>
</evidence>
<dbReference type="Proteomes" id="UP000198964">
    <property type="component" value="Unassembled WGS sequence"/>
</dbReference>
<keyword evidence="2" id="KW-1185">Reference proteome</keyword>
<sequence length="213" mass="24435">MNQDQNKHMRMYLATQTVLDNYTMRWNTIPVMVTVKNELDELIQRIEQKNEETDAASLGTTAQKETTRQTLTEKAVTVSGILQAFAAFNDDLPLAEKVKLTKSDLLTCRETDVESLVRPVIDLARKRLGDLADFMLTEDMLVETETSLDSFKALIGQPRTIRNQAFAAINMLEELMDQTDALLKQKLDKLMIRFEFSDSVFFEEYTRARVIVD</sequence>
<gene>
    <name evidence="1" type="ORF">SAMN05216283_107100</name>
</gene>
<name>A0A1I2J1J7_9BACT</name>
<proteinExistence type="predicted"/>
<accession>A0A1I2J1J7</accession>